<dbReference type="AlphaFoldDB" id="A0AAV9K258"/>
<evidence type="ECO:0000256" key="1">
    <source>
        <dbReference type="SAM" id="MobiDB-lite"/>
    </source>
</evidence>
<dbReference type="EMBL" id="JAWPEI010000022">
    <property type="protein sequence ID" value="KAK4707244.1"/>
    <property type="molecule type" value="Genomic_DNA"/>
</dbReference>
<organism evidence="2 3">
    <name type="scientific">Solanum pinnatisectum</name>
    <name type="common">tansyleaf nightshade</name>
    <dbReference type="NCBI Taxonomy" id="50273"/>
    <lineage>
        <taxon>Eukaryota</taxon>
        <taxon>Viridiplantae</taxon>
        <taxon>Streptophyta</taxon>
        <taxon>Embryophyta</taxon>
        <taxon>Tracheophyta</taxon>
        <taxon>Spermatophyta</taxon>
        <taxon>Magnoliopsida</taxon>
        <taxon>eudicotyledons</taxon>
        <taxon>Gunneridae</taxon>
        <taxon>Pentapetalae</taxon>
        <taxon>asterids</taxon>
        <taxon>lamiids</taxon>
        <taxon>Solanales</taxon>
        <taxon>Solanaceae</taxon>
        <taxon>Solanoideae</taxon>
        <taxon>Solaneae</taxon>
        <taxon>Solanum</taxon>
    </lineage>
</organism>
<protein>
    <submittedName>
        <fullName evidence="2">Uncharacterized protein</fullName>
    </submittedName>
</protein>
<reference evidence="2 3" key="1">
    <citation type="submission" date="2023-10" db="EMBL/GenBank/DDBJ databases">
        <title>Genome-Wide Identification Analysis in wild type Solanum Pinnatisectum Reveals Some Genes Defensing Phytophthora Infestans.</title>
        <authorList>
            <person name="Sun C."/>
        </authorList>
    </citation>
    <scope>NUCLEOTIDE SEQUENCE [LARGE SCALE GENOMIC DNA]</scope>
    <source>
        <strain evidence="2">LQN</strain>
        <tissue evidence="2">Leaf</tissue>
    </source>
</reference>
<sequence length="95" mass="10920">MRAQVAKLAEKPVQVPTPVMPNSLMKIFDEQPTTQSLDDIWGEIPKSKSGKRKKKIGEFDDELPADISREERKQHKKAHRASRKEAKKKKALEQQ</sequence>
<comment type="caution">
    <text evidence="2">The sequence shown here is derived from an EMBL/GenBank/DDBJ whole genome shotgun (WGS) entry which is preliminary data.</text>
</comment>
<proteinExistence type="predicted"/>
<keyword evidence="3" id="KW-1185">Reference proteome</keyword>
<evidence type="ECO:0000313" key="3">
    <source>
        <dbReference type="Proteomes" id="UP001311915"/>
    </source>
</evidence>
<gene>
    <name evidence="2" type="ORF">R3W88_033216</name>
</gene>
<accession>A0AAV9K258</accession>
<evidence type="ECO:0000313" key="2">
    <source>
        <dbReference type="EMBL" id="KAK4707244.1"/>
    </source>
</evidence>
<name>A0AAV9K258_9SOLN</name>
<feature type="region of interest" description="Disordered" evidence="1">
    <location>
        <begin position="38"/>
        <end position="95"/>
    </location>
</feature>
<dbReference type="Proteomes" id="UP001311915">
    <property type="component" value="Unassembled WGS sequence"/>
</dbReference>
<feature type="compositionally biased region" description="Basic residues" evidence="1">
    <location>
        <begin position="74"/>
        <end position="95"/>
    </location>
</feature>